<evidence type="ECO:0000256" key="3">
    <source>
        <dbReference type="PROSITE-ProRule" id="PRU00723"/>
    </source>
</evidence>
<evidence type="ECO:0000259" key="6">
    <source>
        <dbReference type="PROSITE" id="PS50102"/>
    </source>
</evidence>
<sequence>MLEPSLSSAVDTVQLRSSLAKEEDNSTSSEPISNSEDNDISDDDDDDRNHKHRRREARPQSSDNEANDQPLKRPNKKRNRPLENGQLLSSGDSRGEIQKRRTGVTSSDLGPRTRINQSYRSDPIHRLDSSASMARGRGRGRNMVQWSQHDSRFNPLDSIDFAAQMASQGPPTHASMFVGPGLPGGASTQNGSWGAYGFIPGMSSRILDPIHPLGMQGAIQPTISPLLNLGMPRQRCRDFEERGFCLRGDMCPMEHGVNRIVVEDVQSLSQFNLPVSIPNPQALGIQAGPGSIVPSTAPSSLFTSSKAIVPTKDSKSIVADDALRPNGVSSASVVAEADVYDPDQPLWNNERPETSSLRLPSLNNDEEPTWDADGIGSDSRNRSSAAIVGSESTNSSVWGRIKSGNKSEPGRLTSTNVTAASYTENELKEDDEATPGTIQGKPLKPYSRLRGDQGRNSGRTTQRASRTLYINGIPQKSNRRETLFAHFRKFGNIIDIYIPANSEKAFVQFSKREEAEAALKAPDAVMGNRFIKLWWANRDRISDEGESKVNPKLMQLTNTAGPSMPPQQAVSDGGKEKENQPSVAPKASMGSASDTTLPTTGSSKSLLASGPKTTPPVQKKLESLELLDELRKKQEILAQKRNAFRRELDKLAKQATPVKKGEIIEGQNTGPTTGAARAVTLRPVNVRIQGTHQEAGNSTAEKRNPGDLVSPTPKPSSLTVLQSPKTAKLAARPSALLHNRFKLDNRPTSFRILPPLPAEIADVAVLKDHFSSFGELSSVVLEDAEAHNEGLIEKPSQRCSAVVTFTTRQSAERAYDGGKSWKGHNLQFMWLKATSNSNSSCGLQETSTPISSSGAHTLADLVISESPSSTKGKSVGVQNGEPVANVEGTNTVEVPTSSSEHPPECDVPMDADKSKS</sequence>
<feature type="coiled-coil region" evidence="4">
    <location>
        <begin position="627"/>
        <end position="654"/>
    </location>
</feature>
<keyword evidence="3" id="KW-0863">Zinc-finger</keyword>
<evidence type="ECO:0000259" key="7">
    <source>
        <dbReference type="PROSITE" id="PS50103"/>
    </source>
</evidence>
<evidence type="ECO:0000256" key="1">
    <source>
        <dbReference type="ARBA" id="ARBA00022884"/>
    </source>
</evidence>
<evidence type="ECO:0000313" key="8">
    <source>
        <dbReference type="Proteomes" id="UP000515123"/>
    </source>
</evidence>
<dbReference type="InterPro" id="IPR035979">
    <property type="entry name" value="RBD_domain_sf"/>
</dbReference>
<gene>
    <name evidence="9" type="primary">LOC109726482</name>
</gene>
<dbReference type="InterPro" id="IPR000571">
    <property type="entry name" value="Znf_CCCH"/>
</dbReference>
<dbReference type="Gene3D" id="3.30.70.330">
    <property type="match status" value="2"/>
</dbReference>
<dbReference type="PROSITE" id="PS50102">
    <property type="entry name" value="RRM"/>
    <property type="match status" value="1"/>
</dbReference>
<dbReference type="GeneID" id="109726482"/>
<dbReference type="PANTHER" id="PTHR14398">
    <property type="entry name" value="RNA RECOGNITION RRM/RNP DOMAIN"/>
    <property type="match status" value="1"/>
</dbReference>
<feature type="region of interest" description="Disordered" evidence="5">
    <location>
        <begin position="1"/>
        <end position="138"/>
    </location>
</feature>
<feature type="region of interest" description="Disordered" evidence="5">
    <location>
        <begin position="556"/>
        <end position="620"/>
    </location>
</feature>
<feature type="compositionally biased region" description="Polar residues" evidence="5">
    <location>
        <begin position="103"/>
        <end position="120"/>
    </location>
</feature>
<feature type="compositionally biased region" description="Polar residues" evidence="5">
    <location>
        <begin position="1"/>
        <end position="17"/>
    </location>
</feature>
<proteinExistence type="predicted"/>
<keyword evidence="4" id="KW-0175">Coiled coil</keyword>
<feature type="domain" description="RRM" evidence="6">
    <location>
        <begin position="466"/>
        <end position="538"/>
    </location>
</feature>
<keyword evidence="1 2" id="KW-0694">RNA-binding</keyword>
<accession>A0A6P5H0U8</accession>
<dbReference type="Proteomes" id="UP000515123">
    <property type="component" value="Linkage group 21"/>
</dbReference>
<dbReference type="PROSITE" id="PS50103">
    <property type="entry name" value="ZF_C3H1"/>
    <property type="match status" value="1"/>
</dbReference>
<evidence type="ECO:0000256" key="2">
    <source>
        <dbReference type="PROSITE-ProRule" id="PRU00176"/>
    </source>
</evidence>
<evidence type="ECO:0000256" key="4">
    <source>
        <dbReference type="SAM" id="Coils"/>
    </source>
</evidence>
<dbReference type="SUPFAM" id="SSF54928">
    <property type="entry name" value="RNA-binding domain, RBD"/>
    <property type="match status" value="2"/>
</dbReference>
<feature type="compositionally biased region" description="Polar residues" evidence="5">
    <location>
        <begin position="887"/>
        <end position="900"/>
    </location>
</feature>
<organism evidence="8 9">
    <name type="scientific">Ananas comosus</name>
    <name type="common">Pineapple</name>
    <name type="synonym">Ananas ananas</name>
    <dbReference type="NCBI Taxonomy" id="4615"/>
    <lineage>
        <taxon>Eukaryota</taxon>
        <taxon>Viridiplantae</taxon>
        <taxon>Streptophyta</taxon>
        <taxon>Embryophyta</taxon>
        <taxon>Tracheophyta</taxon>
        <taxon>Spermatophyta</taxon>
        <taxon>Magnoliopsida</taxon>
        <taxon>Liliopsida</taxon>
        <taxon>Poales</taxon>
        <taxon>Bromeliaceae</taxon>
        <taxon>Bromelioideae</taxon>
        <taxon>Ananas</taxon>
    </lineage>
</organism>
<feature type="compositionally biased region" description="Polar residues" evidence="5">
    <location>
        <begin position="590"/>
        <end position="616"/>
    </location>
</feature>
<evidence type="ECO:0000313" key="9">
    <source>
        <dbReference type="RefSeq" id="XP_020111670.1"/>
    </source>
</evidence>
<dbReference type="OrthoDB" id="443401at2759"/>
<feature type="compositionally biased region" description="Polar residues" evidence="5">
    <location>
        <begin position="412"/>
        <end position="424"/>
    </location>
</feature>
<feature type="compositionally biased region" description="Acidic residues" evidence="5">
    <location>
        <begin position="36"/>
        <end position="46"/>
    </location>
</feature>
<dbReference type="InterPro" id="IPR045137">
    <property type="entry name" value="RBM26/27"/>
</dbReference>
<feature type="region of interest" description="Disordered" evidence="5">
    <location>
        <begin position="343"/>
        <end position="462"/>
    </location>
</feature>
<feature type="domain" description="C3H1-type" evidence="7">
    <location>
        <begin position="230"/>
        <end position="258"/>
    </location>
</feature>
<dbReference type="InterPro" id="IPR012677">
    <property type="entry name" value="Nucleotide-bd_a/b_plait_sf"/>
</dbReference>
<keyword evidence="3" id="KW-0479">Metal-binding</keyword>
<feature type="zinc finger region" description="C3H1-type" evidence="3">
    <location>
        <begin position="230"/>
        <end position="258"/>
    </location>
</feature>
<reference evidence="9" key="2">
    <citation type="submission" date="2025-08" db="UniProtKB">
        <authorList>
            <consortium name="RefSeq"/>
        </authorList>
    </citation>
    <scope>IDENTIFICATION</scope>
    <source>
        <tissue evidence="9">Leaf</tissue>
    </source>
</reference>
<dbReference type="GO" id="GO:0003723">
    <property type="term" value="F:RNA binding"/>
    <property type="evidence" value="ECO:0007669"/>
    <property type="project" value="UniProtKB-UniRule"/>
</dbReference>
<dbReference type="Pfam" id="PF00076">
    <property type="entry name" value="RRM_1"/>
    <property type="match status" value="1"/>
</dbReference>
<keyword evidence="3" id="KW-0862">Zinc</keyword>
<keyword evidence="8" id="KW-1185">Reference proteome</keyword>
<feature type="region of interest" description="Disordered" evidence="5">
    <location>
        <begin position="690"/>
        <end position="725"/>
    </location>
</feature>
<feature type="compositionally biased region" description="Polar residues" evidence="5">
    <location>
        <begin position="715"/>
        <end position="725"/>
    </location>
</feature>
<feature type="compositionally biased region" description="Polar residues" evidence="5">
    <location>
        <begin position="690"/>
        <end position="699"/>
    </location>
</feature>
<dbReference type="SMART" id="SM00356">
    <property type="entry name" value="ZnF_C3H1"/>
    <property type="match status" value="1"/>
</dbReference>
<dbReference type="FunFam" id="3.30.70.330:FF:000719">
    <property type="entry name" value="Predicted protein"/>
    <property type="match status" value="1"/>
</dbReference>
<dbReference type="CDD" id="cd12257">
    <property type="entry name" value="RRM1_RBM26_like"/>
    <property type="match status" value="1"/>
</dbReference>
<evidence type="ECO:0000256" key="5">
    <source>
        <dbReference type="SAM" id="MobiDB-lite"/>
    </source>
</evidence>
<feature type="compositionally biased region" description="Polar residues" evidence="5">
    <location>
        <begin position="354"/>
        <end position="363"/>
    </location>
</feature>
<dbReference type="GO" id="GO:0005634">
    <property type="term" value="C:nucleus"/>
    <property type="evidence" value="ECO:0007669"/>
    <property type="project" value="TreeGrafter"/>
</dbReference>
<protein>
    <submittedName>
        <fullName evidence="9">Zinc finger CCCH domain-containing protein 27</fullName>
    </submittedName>
</protein>
<dbReference type="InterPro" id="IPR000504">
    <property type="entry name" value="RRM_dom"/>
</dbReference>
<name>A0A6P5H0U8_ANACO</name>
<dbReference type="AlphaFoldDB" id="A0A6P5H0U8"/>
<dbReference type="RefSeq" id="XP_020111670.1">
    <property type="nucleotide sequence ID" value="XM_020256081.1"/>
</dbReference>
<feature type="region of interest" description="Disordered" evidence="5">
    <location>
        <begin position="866"/>
        <end position="916"/>
    </location>
</feature>
<dbReference type="GO" id="GO:0008270">
    <property type="term" value="F:zinc ion binding"/>
    <property type="evidence" value="ECO:0007669"/>
    <property type="project" value="UniProtKB-KW"/>
</dbReference>
<dbReference type="SMART" id="SM00360">
    <property type="entry name" value="RRM"/>
    <property type="match status" value="2"/>
</dbReference>
<dbReference type="PANTHER" id="PTHR14398:SF0">
    <property type="entry name" value="ZINC FINGER PROTEIN SWM"/>
    <property type="match status" value="1"/>
</dbReference>
<reference evidence="8" key="1">
    <citation type="journal article" date="2015" name="Nat. Genet.">
        <title>The pineapple genome and the evolution of CAM photosynthesis.</title>
        <authorList>
            <person name="Ming R."/>
            <person name="VanBuren R."/>
            <person name="Wai C.M."/>
            <person name="Tang H."/>
            <person name="Schatz M.C."/>
            <person name="Bowers J.E."/>
            <person name="Lyons E."/>
            <person name="Wang M.L."/>
            <person name="Chen J."/>
            <person name="Biggers E."/>
            <person name="Zhang J."/>
            <person name="Huang L."/>
            <person name="Zhang L."/>
            <person name="Miao W."/>
            <person name="Zhang J."/>
            <person name="Ye Z."/>
            <person name="Miao C."/>
            <person name="Lin Z."/>
            <person name="Wang H."/>
            <person name="Zhou H."/>
            <person name="Yim W.C."/>
            <person name="Priest H.D."/>
            <person name="Zheng C."/>
            <person name="Woodhouse M."/>
            <person name="Edger P.P."/>
            <person name="Guyot R."/>
            <person name="Guo H.B."/>
            <person name="Guo H."/>
            <person name="Zheng G."/>
            <person name="Singh R."/>
            <person name="Sharma A."/>
            <person name="Min X."/>
            <person name="Zheng Y."/>
            <person name="Lee H."/>
            <person name="Gurtowski J."/>
            <person name="Sedlazeck F.J."/>
            <person name="Harkess A."/>
            <person name="McKain M.R."/>
            <person name="Liao Z."/>
            <person name="Fang J."/>
            <person name="Liu J."/>
            <person name="Zhang X."/>
            <person name="Zhang Q."/>
            <person name="Hu W."/>
            <person name="Qin Y."/>
            <person name="Wang K."/>
            <person name="Chen L.Y."/>
            <person name="Shirley N."/>
            <person name="Lin Y.R."/>
            <person name="Liu L.Y."/>
            <person name="Hernandez A.G."/>
            <person name="Wright C.L."/>
            <person name="Bulone V."/>
            <person name="Tuskan G.A."/>
            <person name="Heath K."/>
            <person name="Zee F."/>
            <person name="Moore P.H."/>
            <person name="Sunkar R."/>
            <person name="Leebens-Mack J.H."/>
            <person name="Mockler T."/>
            <person name="Bennetzen J.L."/>
            <person name="Freeling M."/>
            <person name="Sankoff D."/>
            <person name="Paterson A.H."/>
            <person name="Zhu X."/>
            <person name="Yang X."/>
            <person name="Smith J.A."/>
            <person name="Cushman J.C."/>
            <person name="Paull R.E."/>
            <person name="Yu Q."/>
        </authorList>
    </citation>
    <scope>NUCLEOTIDE SEQUENCE [LARGE SCALE GENOMIC DNA]</scope>
    <source>
        <strain evidence="8">cv. F153</strain>
    </source>
</reference>
<feature type="compositionally biased region" description="Polar residues" evidence="5">
    <location>
        <begin position="556"/>
        <end position="570"/>
    </location>
</feature>